<dbReference type="SUPFAM" id="SSF48452">
    <property type="entry name" value="TPR-like"/>
    <property type="match status" value="2"/>
</dbReference>
<dbReference type="AlphaFoldDB" id="A0A5C5FPD4"/>
<dbReference type="Gene3D" id="1.25.40.10">
    <property type="entry name" value="Tetratricopeptide repeat domain"/>
    <property type="match status" value="2"/>
</dbReference>
<dbReference type="Pfam" id="PF13432">
    <property type="entry name" value="TPR_16"/>
    <property type="match status" value="1"/>
</dbReference>
<keyword evidence="3" id="KW-0498">Mitosis</keyword>
<evidence type="ECO:0000256" key="3">
    <source>
        <dbReference type="ARBA" id="ARBA00022776"/>
    </source>
</evidence>
<evidence type="ECO:0000313" key="10">
    <source>
        <dbReference type="EMBL" id="TNY18485.1"/>
    </source>
</evidence>
<evidence type="ECO:0000313" key="11">
    <source>
        <dbReference type="Proteomes" id="UP000311382"/>
    </source>
</evidence>
<protein>
    <recommendedName>
        <fullName evidence="9">Cdc23 domain-containing protein</fullName>
    </recommendedName>
</protein>
<keyword evidence="6" id="KW-0131">Cell cycle</keyword>
<evidence type="ECO:0000256" key="2">
    <source>
        <dbReference type="ARBA" id="ARBA00022737"/>
    </source>
</evidence>
<dbReference type="Pfam" id="PF04049">
    <property type="entry name" value="ANAPC8"/>
    <property type="match status" value="1"/>
</dbReference>
<dbReference type="GO" id="GO:0051301">
    <property type="term" value="P:cell division"/>
    <property type="evidence" value="ECO:0007669"/>
    <property type="project" value="UniProtKB-KW"/>
</dbReference>
<feature type="region of interest" description="Disordered" evidence="8">
    <location>
        <begin position="1"/>
        <end position="26"/>
    </location>
</feature>
<gene>
    <name evidence="10" type="ORF">DMC30DRAFT_355435</name>
</gene>
<reference evidence="10 11" key="1">
    <citation type="submission" date="2019-03" db="EMBL/GenBank/DDBJ databases">
        <title>Rhodosporidium diobovatum UCD-FST 08-225 genome sequencing, assembly, and annotation.</title>
        <authorList>
            <person name="Fakankun I.U."/>
            <person name="Fristensky B."/>
            <person name="Levin D.B."/>
        </authorList>
    </citation>
    <scope>NUCLEOTIDE SEQUENCE [LARGE SCALE GENOMIC DNA]</scope>
    <source>
        <strain evidence="10 11">UCD-FST 08-225</strain>
    </source>
</reference>
<organism evidence="10 11">
    <name type="scientific">Rhodotorula diobovata</name>
    <dbReference type="NCBI Taxonomy" id="5288"/>
    <lineage>
        <taxon>Eukaryota</taxon>
        <taxon>Fungi</taxon>
        <taxon>Dikarya</taxon>
        <taxon>Basidiomycota</taxon>
        <taxon>Pucciniomycotina</taxon>
        <taxon>Microbotryomycetes</taxon>
        <taxon>Sporidiobolales</taxon>
        <taxon>Sporidiobolaceae</taxon>
        <taxon>Rhodotorula</taxon>
    </lineage>
</organism>
<evidence type="ECO:0000256" key="4">
    <source>
        <dbReference type="ARBA" id="ARBA00022786"/>
    </source>
</evidence>
<dbReference type="GO" id="GO:0016567">
    <property type="term" value="P:protein ubiquitination"/>
    <property type="evidence" value="ECO:0007669"/>
    <property type="project" value="TreeGrafter"/>
</dbReference>
<dbReference type="STRING" id="5288.A0A5C5FPD4"/>
<name>A0A5C5FPD4_9BASI</name>
<dbReference type="PROSITE" id="PS50005">
    <property type="entry name" value="TPR"/>
    <property type="match status" value="3"/>
</dbReference>
<dbReference type="Proteomes" id="UP000311382">
    <property type="component" value="Unassembled WGS sequence"/>
</dbReference>
<dbReference type="InterPro" id="IPR011990">
    <property type="entry name" value="TPR-like_helical_dom_sf"/>
</dbReference>
<dbReference type="GO" id="GO:0045842">
    <property type="term" value="P:positive regulation of mitotic metaphase/anaphase transition"/>
    <property type="evidence" value="ECO:0007669"/>
    <property type="project" value="TreeGrafter"/>
</dbReference>
<comment type="caution">
    <text evidence="10">The sequence shown here is derived from an EMBL/GenBank/DDBJ whole genome shotgun (WGS) entry which is preliminary data.</text>
</comment>
<evidence type="ECO:0000256" key="8">
    <source>
        <dbReference type="SAM" id="MobiDB-lite"/>
    </source>
</evidence>
<feature type="repeat" description="TPR" evidence="7">
    <location>
        <begin position="322"/>
        <end position="355"/>
    </location>
</feature>
<keyword evidence="5 7" id="KW-0802">TPR repeat</keyword>
<feature type="repeat" description="TPR" evidence="7">
    <location>
        <begin position="356"/>
        <end position="389"/>
    </location>
</feature>
<feature type="repeat" description="TPR" evidence="7">
    <location>
        <begin position="288"/>
        <end position="321"/>
    </location>
</feature>
<evidence type="ECO:0000256" key="1">
    <source>
        <dbReference type="ARBA" id="ARBA00022618"/>
    </source>
</evidence>
<feature type="domain" description="Cdc23" evidence="9">
    <location>
        <begin position="28"/>
        <end position="218"/>
    </location>
</feature>
<dbReference type="Pfam" id="PF13181">
    <property type="entry name" value="TPR_8"/>
    <property type="match status" value="1"/>
</dbReference>
<dbReference type="GO" id="GO:0005680">
    <property type="term" value="C:anaphase-promoting complex"/>
    <property type="evidence" value="ECO:0007669"/>
    <property type="project" value="InterPro"/>
</dbReference>
<dbReference type="InterPro" id="IPR019734">
    <property type="entry name" value="TPR_rpt"/>
</dbReference>
<dbReference type="SMART" id="SM00028">
    <property type="entry name" value="TPR"/>
    <property type="match status" value="5"/>
</dbReference>
<keyword evidence="2" id="KW-0677">Repeat</keyword>
<dbReference type="PANTHER" id="PTHR12558">
    <property type="entry name" value="CELL DIVISION CYCLE 16,23,27"/>
    <property type="match status" value="1"/>
</dbReference>
<dbReference type="GO" id="GO:0031145">
    <property type="term" value="P:anaphase-promoting complex-dependent catabolic process"/>
    <property type="evidence" value="ECO:0007669"/>
    <property type="project" value="TreeGrafter"/>
</dbReference>
<proteinExistence type="predicted"/>
<dbReference type="EMBL" id="SOZI01000136">
    <property type="protein sequence ID" value="TNY18485.1"/>
    <property type="molecule type" value="Genomic_DNA"/>
</dbReference>
<keyword evidence="11" id="KW-1185">Reference proteome</keyword>
<keyword evidence="1" id="KW-0132">Cell division</keyword>
<dbReference type="PANTHER" id="PTHR12558:SF10">
    <property type="entry name" value="CELL DIVISION CYCLE PROTEIN 23 HOMOLOG"/>
    <property type="match status" value="1"/>
</dbReference>
<dbReference type="InterPro" id="IPR007192">
    <property type="entry name" value="APC8"/>
</dbReference>
<keyword evidence="4" id="KW-0833">Ubl conjugation pathway</keyword>
<evidence type="ECO:0000256" key="7">
    <source>
        <dbReference type="PROSITE-ProRule" id="PRU00339"/>
    </source>
</evidence>
<evidence type="ECO:0000256" key="6">
    <source>
        <dbReference type="ARBA" id="ARBA00023306"/>
    </source>
</evidence>
<sequence length="535" mass="60126">MRSGPGPSLDAASDLPSDDEVARRREWDARDEHEQDLYALALAHARSHELLRAAHVLRECTGPKARWLRCYSKYLAGEKRLQEEAGELLGPKDRPQPNPYTQELLDEMASWEAHFLENDGWLLYLARAPDAPPQPLDYRLAALEVLVSSVVRVPWNWSAWLKIAECLDGPEELEATLPFLPQCYALLLFYVHATLEIHAAGDALHDVLDELEGVFGAECSVITGLRALVHYHVRDFDEATALFTSLQQTDPYRLDDVDVLSNILYVSEKRAELAALAQEYTRLDRVRPEVCCLIGNYYSLRRDHEKAIVYFRRALKLDRGYLSAWTLMGHEYVESKNTNAAIASYRRAVDVNRKDYRAWYGLGQTYELLGEPFYALSYYQRAAALRPYDARMWTALATCYEKLKRIPDAIRSHQRALLSSEPGDGSDLALRIGKLYSASGQGAHAAAYHRRALAEGLRGGMGPAELGRVYLWLAKWEMRRGDKGSAGGGGAGGGAGGGDLDKAEEYLRVMEGTQEYRDEAKALLKDLEVLSLSRE</sequence>
<dbReference type="Pfam" id="PF13414">
    <property type="entry name" value="TPR_11"/>
    <property type="match status" value="1"/>
</dbReference>
<evidence type="ECO:0000259" key="9">
    <source>
        <dbReference type="Pfam" id="PF04049"/>
    </source>
</evidence>
<dbReference type="OrthoDB" id="10262026at2759"/>
<accession>A0A5C5FPD4</accession>
<evidence type="ECO:0000256" key="5">
    <source>
        <dbReference type="ARBA" id="ARBA00022803"/>
    </source>
</evidence>